<dbReference type="Pfam" id="PF05939">
    <property type="entry name" value="Phage_min_tail"/>
    <property type="match status" value="1"/>
</dbReference>
<keyword evidence="2" id="KW-1185">Reference proteome</keyword>
<dbReference type="InterPro" id="IPR010265">
    <property type="entry name" value="Phage_lambda_TipM"/>
</dbReference>
<gene>
    <name evidence="1" type="ORF">O970_09695</name>
</gene>
<comment type="caution">
    <text evidence="1">The sequence shown here is derived from an EMBL/GenBank/DDBJ whole genome shotgun (WGS) entry which is preliminary data.</text>
</comment>
<dbReference type="Proteomes" id="UP000506160">
    <property type="component" value="Unassembled WGS sequence"/>
</dbReference>
<sequence>METFFWQVAPSMSEKAEPKIKTIKFGDGYEQRIKDGINNDLRSYSVTLKVAREDAQHINDFLTRHGGLHAFKWIEPNTHRLITVKCTSWTSNVMNTVTTITATFEEVIA</sequence>
<name>A0AB94IA33_9GAMM</name>
<dbReference type="EMBL" id="AWGA01000129">
    <property type="protein sequence ID" value="TEA26239.1"/>
    <property type="molecule type" value="Genomic_DNA"/>
</dbReference>
<organism evidence="1 2">
    <name type="scientific">Candidatus Schmidhempelia bombi str. Bimp</name>
    <dbReference type="NCBI Taxonomy" id="1387197"/>
    <lineage>
        <taxon>Bacteria</taxon>
        <taxon>Pseudomonadati</taxon>
        <taxon>Pseudomonadota</taxon>
        <taxon>Gammaproteobacteria</taxon>
        <taxon>Orbales</taxon>
        <taxon>Orbaceae</taxon>
        <taxon>Candidatus Schmidhempelia</taxon>
    </lineage>
</organism>
<dbReference type="RefSeq" id="WP_133459492.1">
    <property type="nucleotide sequence ID" value="NZ_AWGA01000129.1"/>
</dbReference>
<proteinExistence type="predicted"/>
<reference evidence="1 2" key="1">
    <citation type="journal article" date="2014" name="Appl. Environ. Microbiol.">
        <title>Genomic features of a bumble bee symbiont reflect its host environment.</title>
        <authorList>
            <person name="Martinson V.G."/>
            <person name="Magoc T."/>
            <person name="Koch H."/>
            <person name="Salzberg S.L."/>
            <person name="Moran N.A."/>
        </authorList>
    </citation>
    <scope>NUCLEOTIDE SEQUENCE [LARGE SCALE GENOMIC DNA]</scope>
    <source>
        <strain evidence="1 2">Bimp</strain>
    </source>
</reference>
<protein>
    <submittedName>
        <fullName evidence="1">Phage tail protein</fullName>
    </submittedName>
</protein>
<evidence type="ECO:0000313" key="1">
    <source>
        <dbReference type="EMBL" id="TEA26239.1"/>
    </source>
</evidence>
<accession>A0AB94IA33</accession>
<evidence type="ECO:0000313" key="2">
    <source>
        <dbReference type="Proteomes" id="UP000506160"/>
    </source>
</evidence>
<dbReference type="AlphaFoldDB" id="A0AB94IA33"/>